<comment type="caution">
    <text evidence="2">The sequence shown here is derived from an EMBL/GenBank/DDBJ whole genome shotgun (WGS) entry which is preliminary data.</text>
</comment>
<name>A0A0M1P6M8_9BACL</name>
<dbReference type="RefSeq" id="WP_054403087.1">
    <property type="nucleotide sequence ID" value="NZ_LIUT01000001.1"/>
</dbReference>
<dbReference type="EMBL" id="LIUT01000001">
    <property type="protein sequence ID" value="KOR90141.1"/>
    <property type="molecule type" value="Genomic_DNA"/>
</dbReference>
<dbReference type="SUPFAM" id="SSF55545">
    <property type="entry name" value="beta-N-acetylhexosaminidase-like domain"/>
    <property type="match status" value="1"/>
</dbReference>
<keyword evidence="1" id="KW-0378">Hydrolase</keyword>
<protein>
    <submittedName>
        <fullName evidence="2">Uncharacterized protein</fullName>
    </submittedName>
</protein>
<organism evidence="2 3">
    <name type="scientific">Paenibacillus solani</name>
    <dbReference type="NCBI Taxonomy" id="1705565"/>
    <lineage>
        <taxon>Bacteria</taxon>
        <taxon>Bacillati</taxon>
        <taxon>Bacillota</taxon>
        <taxon>Bacilli</taxon>
        <taxon>Bacillales</taxon>
        <taxon>Paenibacillaceae</taxon>
        <taxon>Paenibacillus</taxon>
    </lineage>
</organism>
<reference evidence="3" key="1">
    <citation type="submission" date="2015-08" db="EMBL/GenBank/DDBJ databases">
        <title>Genome sequencing project for genomic taxonomy and phylogenomics of Bacillus-like bacteria.</title>
        <authorList>
            <person name="Liu B."/>
            <person name="Wang J."/>
            <person name="Zhu Y."/>
            <person name="Liu G."/>
            <person name="Chen Q."/>
            <person name="Chen Z."/>
            <person name="Lan J."/>
            <person name="Che J."/>
            <person name="Ge C."/>
            <person name="Shi H."/>
            <person name="Pan Z."/>
            <person name="Liu X."/>
        </authorList>
    </citation>
    <scope>NUCLEOTIDE SEQUENCE [LARGE SCALE GENOMIC DNA]</scope>
    <source>
        <strain evidence="3">FJAT-22460</strain>
    </source>
</reference>
<evidence type="ECO:0000256" key="1">
    <source>
        <dbReference type="ARBA" id="ARBA00022801"/>
    </source>
</evidence>
<evidence type="ECO:0000313" key="3">
    <source>
        <dbReference type="Proteomes" id="UP000036932"/>
    </source>
</evidence>
<accession>A0A0M1P6M8</accession>
<sequence>MELNGQEYSHPVQEFAYAEWNRLQQLAASQHINSDCKPIWLGTWEQLQNVDTTLLERMRNKRASIYSDSFFITEYDNHIVIAGKGQRAVLFGVYQYAQEVWGLHAVYPQLDEASCEFTIQDSDKLSPFRPGEIRYYSPRMERRGFVFETIHDIPYLTAMLHWFGQNKINEIFFTFSLWDKVKEELSPEIIKRGIDVTLGGHSMKFIQGLHSSNVSMNQQEKVTADHPYTAKEQFDFEQLDWQESMFEQIAHYCRSVPGLTRLSLWPEDIAAGNTSEFLQQYIAFTERLQTYLFHAGISIEVEHIAYNAGLAWNMLELEGESSQHIDTLFAYWGRDYRYSYEKSDHETDHRAERALRQWSEQTTKHGRKLTVFEYYSDHFMLTNLFSVLTRRITEDVAFYEQLGLEGMLNLVVPYRGDEDYPWKWAGGLNSYIFARAMWSDHLEQIIEEYYLHYPQHERKAVKEIIDLLENKLSEVTSWNVPLFPARAVDPGKVAHAAPYNQEIAAMLDDIAEQVGQAVLHSCLEEHHQVSKLAIYVSGYAKRLSEQWLSAAK</sequence>
<dbReference type="InterPro" id="IPR029018">
    <property type="entry name" value="Hex-like_dom2"/>
</dbReference>
<dbReference type="PATRIC" id="fig|1705565.3.peg.4838"/>
<dbReference type="OrthoDB" id="2495297at2"/>
<gene>
    <name evidence="2" type="ORF">AM231_14005</name>
</gene>
<evidence type="ECO:0000313" key="2">
    <source>
        <dbReference type="EMBL" id="KOR90141.1"/>
    </source>
</evidence>
<dbReference type="GO" id="GO:0016787">
    <property type="term" value="F:hydrolase activity"/>
    <property type="evidence" value="ECO:0007669"/>
    <property type="project" value="UniProtKB-KW"/>
</dbReference>
<dbReference type="Proteomes" id="UP000036932">
    <property type="component" value="Unassembled WGS sequence"/>
</dbReference>
<dbReference type="Gene3D" id="3.30.379.10">
    <property type="entry name" value="Chitobiase/beta-hexosaminidase domain 2-like"/>
    <property type="match status" value="1"/>
</dbReference>
<dbReference type="GO" id="GO:0005975">
    <property type="term" value="P:carbohydrate metabolic process"/>
    <property type="evidence" value="ECO:0007669"/>
    <property type="project" value="UniProtKB-ARBA"/>
</dbReference>
<dbReference type="AlphaFoldDB" id="A0A0M1P6M8"/>
<keyword evidence="3" id="KW-1185">Reference proteome</keyword>
<proteinExistence type="predicted"/>